<dbReference type="Pfam" id="PF10119">
    <property type="entry name" value="MethyTransf_Reg"/>
    <property type="match status" value="1"/>
</dbReference>
<dbReference type="SUPFAM" id="SSF53335">
    <property type="entry name" value="S-adenosyl-L-methionine-dependent methyltransferases"/>
    <property type="match status" value="1"/>
</dbReference>
<comment type="caution">
    <text evidence="3">The sequence shown here is derived from an EMBL/GenBank/DDBJ whole genome shotgun (WGS) entry which is preliminary data.</text>
</comment>
<dbReference type="GO" id="GO:0032259">
    <property type="term" value="P:methylation"/>
    <property type="evidence" value="ECO:0007669"/>
    <property type="project" value="UniProtKB-KW"/>
</dbReference>
<organism evidence="3 4">
    <name type="scientific">Dongia sedimenti</name>
    <dbReference type="NCBI Taxonomy" id="3064282"/>
    <lineage>
        <taxon>Bacteria</taxon>
        <taxon>Pseudomonadati</taxon>
        <taxon>Pseudomonadota</taxon>
        <taxon>Alphaproteobacteria</taxon>
        <taxon>Rhodospirillales</taxon>
        <taxon>Dongiaceae</taxon>
        <taxon>Dongia</taxon>
    </lineage>
</organism>
<feature type="domain" description="Methyltransferase" evidence="2">
    <location>
        <begin position="42"/>
        <end position="151"/>
    </location>
</feature>
<dbReference type="InterPro" id="IPR018773">
    <property type="entry name" value="MeTrfase_reg_dom_prd"/>
</dbReference>
<reference evidence="4" key="1">
    <citation type="submission" date="2023-08" db="EMBL/GenBank/DDBJ databases">
        <title>Rhodospirillaceae gen. nov., a novel taxon isolated from the Yangtze River Yuezi River estuary sludge.</title>
        <authorList>
            <person name="Ruan L."/>
        </authorList>
    </citation>
    <scope>NUCLEOTIDE SEQUENCE [LARGE SCALE GENOMIC DNA]</scope>
    <source>
        <strain evidence="4">R-7</strain>
    </source>
</reference>
<dbReference type="InterPro" id="IPR029063">
    <property type="entry name" value="SAM-dependent_MTases_sf"/>
</dbReference>
<dbReference type="EMBL" id="JAUYVI010000001">
    <property type="protein sequence ID" value="MDQ7246832.1"/>
    <property type="molecule type" value="Genomic_DNA"/>
</dbReference>
<keyword evidence="3" id="KW-0808">Transferase</keyword>
<protein>
    <submittedName>
        <fullName evidence="3">Class I SAM-dependent methyltransferase</fullName>
        <ecNumber evidence="3">2.1.1.-</ecNumber>
    </submittedName>
</protein>
<dbReference type="EC" id="2.1.1.-" evidence="3"/>
<gene>
    <name evidence="3" type="ORF">Q8A70_04105</name>
</gene>
<evidence type="ECO:0000259" key="1">
    <source>
        <dbReference type="Pfam" id="PF10119"/>
    </source>
</evidence>
<evidence type="ECO:0000259" key="2">
    <source>
        <dbReference type="Pfam" id="PF13847"/>
    </source>
</evidence>
<keyword evidence="3" id="KW-0489">Methyltransferase</keyword>
<dbReference type="CDD" id="cd02440">
    <property type="entry name" value="AdoMet_MTases"/>
    <property type="match status" value="1"/>
</dbReference>
<name>A0ABU0YGI9_9PROT</name>
<feature type="domain" description="Methyltransferase regulatory" evidence="1">
    <location>
        <begin position="216"/>
        <end position="296"/>
    </location>
</feature>
<dbReference type="Pfam" id="PF13847">
    <property type="entry name" value="Methyltransf_31"/>
    <property type="match status" value="1"/>
</dbReference>
<dbReference type="PANTHER" id="PTHR45128">
    <property type="entry name" value="METHYLTRANSFERASE TYPE 11"/>
    <property type="match status" value="1"/>
</dbReference>
<dbReference type="RefSeq" id="WP_379954233.1">
    <property type="nucleotide sequence ID" value="NZ_JAUYVI010000001.1"/>
</dbReference>
<sequence length="419" mass="45867">MDSARYVTDVPYARRYVRELSPAWLDFTALICGFQPPPRGSGFAWCELGCGHGVTPALLAAAHPEGRFIGIDLMPQHVEFAERLCREAEITNASFQAVDFAATQALDLPRFDYVVAHGVYTWVDASAQAELLRFAGRHLKPGGLLYLSYDCLPGWAGDMPLQHLLRVLTERAQGDSIARLDSADKIVTALQGLGADVLRLGAMGREWEELRGKLPPSYFVHQFLPPAWKPLYVTELRQAVSGIGLTPIGSATIRENVDAFTLDRPARELVAAASDPDLRELLRDYLLQKRFRRDVFGRDVPALDEATVRARICGSTFMLSHPQDATVPFNHPSAQALLALLEGGAAAPIALADQGHSIDALVAQIIALASAGRTWPVAADPDREGIERVNAVLRRRTGTPDEIAFTMLPSGMAIDREDR</sequence>
<accession>A0ABU0YGI9</accession>
<dbReference type="Gene3D" id="3.40.50.150">
    <property type="entry name" value="Vaccinia Virus protein VP39"/>
    <property type="match status" value="1"/>
</dbReference>
<dbReference type="InterPro" id="IPR053173">
    <property type="entry name" value="SAM-binding_MTase"/>
</dbReference>
<dbReference type="InterPro" id="IPR025714">
    <property type="entry name" value="Methyltranfer_dom"/>
</dbReference>
<keyword evidence="4" id="KW-1185">Reference proteome</keyword>
<dbReference type="PANTHER" id="PTHR45128:SF1">
    <property type="entry name" value="S-ADENOSYLMETHIONINE-DEPENDENT METHYLTRANSFERASE RV2258C"/>
    <property type="match status" value="1"/>
</dbReference>
<evidence type="ECO:0000313" key="4">
    <source>
        <dbReference type="Proteomes" id="UP001230156"/>
    </source>
</evidence>
<dbReference type="GO" id="GO:0008168">
    <property type="term" value="F:methyltransferase activity"/>
    <property type="evidence" value="ECO:0007669"/>
    <property type="project" value="UniProtKB-KW"/>
</dbReference>
<evidence type="ECO:0000313" key="3">
    <source>
        <dbReference type="EMBL" id="MDQ7246832.1"/>
    </source>
</evidence>
<proteinExistence type="predicted"/>
<dbReference type="Proteomes" id="UP001230156">
    <property type="component" value="Unassembled WGS sequence"/>
</dbReference>